<evidence type="ECO:0000256" key="3">
    <source>
        <dbReference type="SAM" id="Phobius"/>
    </source>
</evidence>
<dbReference type="OrthoDB" id="206700at2759"/>
<keyword evidence="3" id="KW-0472">Membrane</keyword>
<feature type="domain" description="Rab-GAP TBC" evidence="4">
    <location>
        <begin position="17"/>
        <end position="214"/>
    </location>
</feature>
<keyword evidence="6" id="KW-1185">Reference proteome</keyword>
<name>A0A9P6L9M8_9AGAM</name>
<dbReference type="PANTHER" id="PTHR20913">
    <property type="entry name" value="TBC1 DOMAIN FAMILY MEMBER 20/GTPASE"/>
    <property type="match status" value="1"/>
</dbReference>
<dbReference type="GO" id="GO:0006888">
    <property type="term" value="P:endoplasmic reticulum to Golgi vesicle-mediated transport"/>
    <property type="evidence" value="ECO:0007669"/>
    <property type="project" value="TreeGrafter"/>
</dbReference>
<dbReference type="Proteomes" id="UP000736335">
    <property type="component" value="Unassembled WGS sequence"/>
</dbReference>
<protein>
    <submittedName>
        <fullName evidence="5">Rab-GTPase-TBC domain-containing protein</fullName>
    </submittedName>
</protein>
<dbReference type="SUPFAM" id="SSF47923">
    <property type="entry name" value="Ypt/Rab-GAP domain of gyp1p"/>
    <property type="match status" value="2"/>
</dbReference>
<keyword evidence="1" id="KW-0343">GTPase activation</keyword>
<proteinExistence type="predicted"/>
<keyword evidence="3" id="KW-0812">Transmembrane</keyword>
<dbReference type="Gene3D" id="1.10.8.1310">
    <property type="match status" value="1"/>
</dbReference>
<dbReference type="PROSITE" id="PS50086">
    <property type="entry name" value="TBC_RABGAP"/>
    <property type="match status" value="1"/>
</dbReference>
<keyword evidence="3" id="KW-1133">Transmembrane helix</keyword>
<evidence type="ECO:0000256" key="1">
    <source>
        <dbReference type="ARBA" id="ARBA00022468"/>
    </source>
</evidence>
<dbReference type="SMART" id="SM00164">
    <property type="entry name" value="TBC"/>
    <property type="match status" value="1"/>
</dbReference>
<dbReference type="EMBL" id="WIUZ02000004">
    <property type="protein sequence ID" value="KAF9788225.1"/>
    <property type="molecule type" value="Genomic_DNA"/>
</dbReference>
<feature type="transmembrane region" description="Helical" evidence="3">
    <location>
        <begin position="538"/>
        <end position="556"/>
    </location>
</feature>
<comment type="caution">
    <text evidence="5">The sequence shown here is derived from an EMBL/GenBank/DDBJ whole genome shotgun (WGS) entry which is preliminary data.</text>
</comment>
<dbReference type="Gene3D" id="1.10.472.80">
    <property type="entry name" value="Ypt/Rab-GAP domain of gyp1p, domain 3"/>
    <property type="match status" value="1"/>
</dbReference>
<dbReference type="InterPro" id="IPR000195">
    <property type="entry name" value="Rab-GAP-TBC_dom"/>
</dbReference>
<gene>
    <name evidence="5" type="ORF">BJ322DRAFT_616457</name>
</gene>
<dbReference type="InterPro" id="IPR035969">
    <property type="entry name" value="Rab-GAP_TBC_sf"/>
</dbReference>
<organism evidence="5 6">
    <name type="scientific">Thelephora terrestris</name>
    <dbReference type="NCBI Taxonomy" id="56493"/>
    <lineage>
        <taxon>Eukaryota</taxon>
        <taxon>Fungi</taxon>
        <taxon>Dikarya</taxon>
        <taxon>Basidiomycota</taxon>
        <taxon>Agaricomycotina</taxon>
        <taxon>Agaricomycetes</taxon>
        <taxon>Thelephorales</taxon>
        <taxon>Thelephoraceae</taxon>
        <taxon>Thelephora</taxon>
    </lineage>
</organism>
<accession>A0A9P6L9M8</accession>
<feature type="region of interest" description="Disordered" evidence="2">
    <location>
        <begin position="382"/>
        <end position="429"/>
    </location>
</feature>
<evidence type="ECO:0000256" key="2">
    <source>
        <dbReference type="SAM" id="MobiDB-lite"/>
    </source>
</evidence>
<reference evidence="5" key="2">
    <citation type="submission" date="2020-11" db="EMBL/GenBank/DDBJ databases">
        <authorList>
            <consortium name="DOE Joint Genome Institute"/>
            <person name="Kuo A."/>
            <person name="Miyauchi S."/>
            <person name="Kiss E."/>
            <person name="Drula E."/>
            <person name="Kohler A."/>
            <person name="Sanchez-Garcia M."/>
            <person name="Andreopoulos B."/>
            <person name="Barry K.W."/>
            <person name="Bonito G."/>
            <person name="Buee M."/>
            <person name="Carver A."/>
            <person name="Chen C."/>
            <person name="Cichocki N."/>
            <person name="Clum A."/>
            <person name="Culley D."/>
            <person name="Crous P.W."/>
            <person name="Fauchery L."/>
            <person name="Girlanda M."/>
            <person name="Hayes R."/>
            <person name="Keri Z."/>
            <person name="Labutti K."/>
            <person name="Lipzen A."/>
            <person name="Lombard V."/>
            <person name="Magnuson J."/>
            <person name="Maillard F."/>
            <person name="Morin E."/>
            <person name="Murat C."/>
            <person name="Nolan M."/>
            <person name="Ohm R."/>
            <person name="Pangilinan J."/>
            <person name="Pereira M."/>
            <person name="Perotto S."/>
            <person name="Peter M."/>
            <person name="Riley R."/>
            <person name="Sitrit Y."/>
            <person name="Stielow B."/>
            <person name="Szollosi G."/>
            <person name="Zifcakova L."/>
            <person name="Stursova M."/>
            <person name="Spatafora J.W."/>
            <person name="Tedersoo L."/>
            <person name="Vaario L.-M."/>
            <person name="Yamada A."/>
            <person name="Yan M."/>
            <person name="Wang P."/>
            <person name="Xu J."/>
            <person name="Bruns T."/>
            <person name="Baldrian P."/>
            <person name="Vilgalys R."/>
            <person name="Henrissat B."/>
            <person name="Grigoriev I.V."/>
            <person name="Hibbett D."/>
            <person name="Nagy L.G."/>
            <person name="Martin F.M."/>
        </authorList>
    </citation>
    <scope>NUCLEOTIDE SEQUENCE</scope>
    <source>
        <strain evidence="5">UH-Tt-Lm1</strain>
    </source>
</reference>
<dbReference type="GO" id="GO:0005096">
    <property type="term" value="F:GTPase activator activity"/>
    <property type="evidence" value="ECO:0007669"/>
    <property type="project" value="UniProtKB-KW"/>
</dbReference>
<dbReference type="PANTHER" id="PTHR20913:SF7">
    <property type="entry name" value="RE60063P"/>
    <property type="match status" value="1"/>
</dbReference>
<evidence type="ECO:0000259" key="4">
    <source>
        <dbReference type="PROSITE" id="PS50086"/>
    </source>
</evidence>
<dbReference type="InterPro" id="IPR045913">
    <property type="entry name" value="TBC20/Gyp8-like"/>
</dbReference>
<evidence type="ECO:0000313" key="5">
    <source>
        <dbReference type="EMBL" id="KAF9788225.1"/>
    </source>
</evidence>
<dbReference type="GO" id="GO:0005789">
    <property type="term" value="C:endoplasmic reticulum membrane"/>
    <property type="evidence" value="ECO:0007669"/>
    <property type="project" value="TreeGrafter"/>
</dbReference>
<reference evidence="5" key="1">
    <citation type="journal article" date="2020" name="Nat. Commun.">
        <title>Large-scale genome sequencing of mycorrhizal fungi provides insights into the early evolution of symbiotic traits.</title>
        <authorList>
            <person name="Miyauchi S."/>
            <person name="Kiss E."/>
            <person name="Kuo A."/>
            <person name="Drula E."/>
            <person name="Kohler A."/>
            <person name="Sanchez-Garcia M."/>
            <person name="Morin E."/>
            <person name="Andreopoulos B."/>
            <person name="Barry K.W."/>
            <person name="Bonito G."/>
            <person name="Buee M."/>
            <person name="Carver A."/>
            <person name="Chen C."/>
            <person name="Cichocki N."/>
            <person name="Clum A."/>
            <person name="Culley D."/>
            <person name="Crous P.W."/>
            <person name="Fauchery L."/>
            <person name="Girlanda M."/>
            <person name="Hayes R.D."/>
            <person name="Keri Z."/>
            <person name="LaButti K."/>
            <person name="Lipzen A."/>
            <person name="Lombard V."/>
            <person name="Magnuson J."/>
            <person name="Maillard F."/>
            <person name="Murat C."/>
            <person name="Nolan M."/>
            <person name="Ohm R.A."/>
            <person name="Pangilinan J."/>
            <person name="Pereira M.F."/>
            <person name="Perotto S."/>
            <person name="Peter M."/>
            <person name="Pfister S."/>
            <person name="Riley R."/>
            <person name="Sitrit Y."/>
            <person name="Stielow J.B."/>
            <person name="Szollosi G."/>
            <person name="Zifcakova L."/>
            <person name="Stursova M."/>
            <person name="Spatafora J.W."/>
            <person name="Tedersoo L."/>
            <person name="Vaario L.M."/>
            <person name="Yamada A."/>
            <person name="Yan M."/>
            <person name="Wang P."/>
            <person name="Xu J."/>
            <person name="Bruns T."/>
            <person name="Baldrian P."/>
            <person name="Vilgalys R."/>
            <person name="Dunand C."/>
            <person name="Henrissat B."/>
            <person name="Grigoriev I.V."/>
            <person name="Hibbett D."/>
            <person name="Nagy L.G."/>
            <person name="Martin F.M."/>
        </authorList>
    </citation>
    <scope>NUCLEOTIDE SEQUENCE</scope>
    <source>
        <strain evidence="5">UH-Tt-Lm1</strain>
    </source>
</reference>
<evidence type="ECO:0000313" key="6">
    <source>
        <dbReference type="Proteomes" id="UP000736335"/>
    </source>
</evidence>
<dbReference type="AlphaFoldDB" id="A0A9P6L9M8"/>
<dbReference type="Pfam" id="PF00566">
    <property type="entry name" value="RabGAP-TBC"/>
    <property type="match status" value="1"/>
</dbReference>
<sequence length="596" mass="66511">MPHLDWDRLRRTSLNPGGFGNERVTIWPQVLNASTSTTPNSPEPLMNGETVANEKGESLSHRDERQIMLDTDRSFVHYPSGESDEVKEEMKTRLNELIVSIFRKRPTLNYYQGYHDIISVLFLTLPPEIQSASVEKLSIHRLRDSMGPGLEPLIGLLQLLKNLLRLIDPEYAQLLERNIPTPYYALSNLLTLFSHDMPTLALIQHTFDYLLVRPPVACVYVAAAIILSRKEEVTWLETVGEEGMLHSILSSLPILYEEGEEGDPQLPISDAEGTQVTKTEDTTAAVNEKLKVDALPNGEPTPKPEEPSVVELAVDAPPSTPPPVDVNEQIRSLTTDSLSIFSDVSRKLSTPSLDTSTVGSDRTALDDETLVVKPPAFTENDITLVDEPVTKVEAEESKLPPTSTSTPPSEPEPEVEDPWPDTPGQPARARMSLSSLLRQADDLFTRFPPSHPKLDLEKIMGPRSVVFTWTEPLSSLPPDDELEQYVKTPQLVVLPYVDPVEEALMKERQERELQMRKVARRGKLRKVIFARANVQKKTMFVGAVFALGIAMAVYGIRPLGDAGRWHHRNDLKKLLRYVGGLLLAGGDKFVGRLFGH</sequence>
<feature type="compositionally biased region" description="Basic and acidic residues" evidence="2">
    <location>
        <begin position="388"/>
        <end position="398"/>
    </location>
</feature>